<keyword evidence="5" id="KW-0479">Metal-binding</keyword>
<keyword evidence="9 11" id="KW-0482">Metalloprotease</keyword>
<organism evidence="14 15">
    <name type="scientific">Lactococcus termiticola</name>
    <dbReference type="NCBI Taxonomy" id="2169526"/>
    <lineage>
        <taxon>Bacteria</taxon>
        <taxon>Bacillati</taxon>
        <taxon>Bacillota</taxon>
        <taxon>Bacilli</taxon>
        <taxon>Lactobacillales</taxon>
        <taxon>Streptococcaceae</taxon>
        <taxon>Lactococcus</taxon>
    </lineage>
</organism>
<feature type="transmembrane region" description="Helical" evidence="12">
    <location>
        <begin position="215"/>
        <end position="233"/>
    </location>
</feature>
<evidence type="ECO:0000256" key="12">
    <source>
        <dbReference type="SAM" id="Phobius"/>
    </source>
</evidence>
<sequence length="330" mass="35168">MAKRTDFRSEIKRLEQGIRVAWFINFAIIWVLVIAIGVVFGLSTRVSNAQLAQEMLVFAGIGLVVALIIMAVVSGSAERILLSAPAGDAVEVTNGQLKNIVEEMAIAAALEQQPRVYILRGSGVCNAYASADSKGNSMVVVTEELLDLLNTREELEGVIAHEIGHIKTGDSQAMTKLVALTSTTAIIGSMASRMLFFGGGRRNSDSNNSNGTNPIAIVIIVLSYIFLIAAPFLSKIAESYMSRERESRADASAVEFTRNPTGIAQALIALENGADHYGSKSEAKNFGETIGPVAFYNPSFAGLDLSSHPSTKKRVAALKAMGAQVDDSSL</sequence>
<keyword evidence="10 12" id="KW-0472">Membrane</keyword>
<dbReference type="GO" id="GO:0004222">
    <property type="term" value="F:metalloendopeptidase activity"/>
    <property type="evidence" value="ECO:0007669"/>
    <property type="project" value="InterPro"/>
</dbReference>
<evidence type="ECO:0000256" key="5">
    <source>
        <dbReference type="ARBA" id="ARBA00022723"/>
    </source>
</evidence>
<feature type="transmembrane region" description="Helical" evidence="12">
    <location>
        <begin position="20"/>
        <end position="43"/>
    </location>
</feature>
<dbReference type="PANTHER" id="PTHR43221:SF1">
    <property type="entry name" value="PROTEASE HTPX"/>
    <property type="match status" value="1"/>
</dbReference>
<comment type="cofactor">
    <cofactor evidence="11">
        <name>Zn(2+)</name>
        <dbReference type="ChEBI" id="CHEBI:29105"/>
    </cofactor>
    <text evidence="11">Binds 1 zinc ion per subunit.</text>
</comment>
<dbReference type="InterPro" id="IPR001915">
    <property type="entry name" value="Peptidase_M48"/>
</dbReference>
<keyword evidence="2" id="KW-1003">Cell membrane</keyword>
<evidence type="ECO:0000256" key="7">
    <source>
        <dbReference type="ARBA" id="ARBA00022833"/>
    </source>
</evidence>
<evidence type="ECO:0000256" key="4">
    <source>
        <dbReference type="ARBA" id="ARBA00022692"/>
    </source>
</evidence>
<evidence type="ECO:0000256" key="9">
    <source>
        <dbReference type="ARBA" id="ARBA00023049"/>
    </source>
</evidence>
<keyword evidence="8 12" id="KW-1133">Transmembrane helix</keyword>
<keyword evidence="3 11" id="KW-0645">Protease</keyword>
<evidence type="ECO:0000256" key="3">
    <source>
        <dbReference type="ARBA" id="ARBA00022670"/>
    </source>
</evidence>
<keyword evidence="6 11" id="KW-0378">Hydrolase</keyword>
<evidence type="ECO:0000256" key="1">
    <source>
        <dbReference type="ARBA" id="ARBA00004651"/>
    </source>
</evidence>
<accession>A0A2R5HIF8</accession>
<evidence type="ECO:0000313" key="14">
    <source>
        <dbReference type="EMBL" id="GBG97335.1"/>
    </source>
</evidence>
<comment type="similarity">
    <text evidence="11">Belongs to the peptidase M48 family.</text>
</comment>
<dbReference type="Proteomes" id="UP000245021">
    <property type="component" value="Unassembled WGS sequence"/>
</dbReference>
<protein>
    <submittedName>
        <fullName evidence="14">Heat-shock protein HtpX</fullName>
    </submittedName>
</protein>
<evidence type="ECO:0000256" key="10">
    <source>
        <dbReference type="ARBA" id="ARBA00023136"/>
    </source>
</evidence>
<dbReference type="Gene3D" id="3.30.2010.10">
    <property type="entry name" value="Metalloproteases ('zincins'), catalytic domain"/>
    <property type="match status" value="1"/>
</dbReference>
<feature type="transmembrane region" description="Helical" evidence="12">
    <location>
        <begin position="55"/>
        <end position="73"/>
    </location>
</feature>
<reference evidence="14 15" key="1">
    <citation type="journal article" date="2018" name="Genome Announc.">
        <title>Draft Genome Sequence of Lactococcus sp. Strain NtB2 (JCM 32569), Isolated from the Gut of the Higher Termite Nasutitermes takasagoensis.</title>
        <authorList>
            <person name="Noda S."/>
            <person name="Aihara C."/>
            <person name="Yuki M."/>
            <person name="Ohkuma M."/>
        </authorList>
    </citation>
    <scope>NUCLEOTIDE SEQUENCE [LARGE SCALE GENOMIC DNA]</scope>
    <source>
        <strain evidence="14 15">NtB2</strain>
    </source>
</reference>
<dbReference type="EMBL" id="BFFO01000010">
    <property type="protein sequence ID" value="GBG97335.1"/>
    <property type="molecule type" value="Genomic_DNA"/>
</dbReference>
<dbReference type="Pfam" id="PF01435">
    <property type="entry name" value="Peptidase_M48"/>
    <property type="match status" value="1"/>
</dbReference>
<comment type="subcellular location">
    <subcellularLocation>
        <location evidence="1">Cell membrane</location>
        <topology evidence="1">Multi-pass membrane protein</topology>
    </subcellularLocation>
</comment>
<feature type="domain" description="Peptidase M48" evidence="13">
    <location>
        <begin position="93"/>
        <end position="320"/>
    </location>
</feature>
<dbReference type="InterPro" id="IPR050083">
    <property type="entry name" value="HtpX_protease"/>
</dbReference>
<proteinExistence type="inferred from homology"/>
<evidence type="ECO:0000256" key="11">
    <source>
        <dbReference type="RuleBase" id="RU003983"/>
    </source>
</evidence>
<dbReference type="GO" id="GO:0005886">
    <property type="term" value="C:plasma membrane"/>
    <property type="evidence" value="ECO:0007669"/>
    <property type="project" value="UniProtKB-SubCell"/>
</dbReference>
<dbReference type="RefSeq" id="WP_109246293.1">
    <property type="nucleotide sequence ID" value="NZ_BFFO01000010.1"/>
</dbReference>
<dbReference type="GO" id="GO:0006508">
    <property type="term" value="P:proteolysis"/>
    <property type="evidence" value="ECO:0007669"/>
    <property type="project" value="UniProtKB-KW"/>
</dbReference>
<keyword evidence="15" id="KW-1185">Reference proteome</keyword>
<gene>
    <name evidence="14" type="primary">htpX</name>
    <name evidence="14" type="ORF">NtB2_01474</name>
</gene>
<evidence type="ECO:0000256" key="8">
    <source>
        <dbReference type="ARBA" id="ARBA00022989"/>
    </source>
</evidence>
<evidence type="ECO:0000259" key="13">
    <source>
        <dbReference type="Pfam" id="PF01435"/>
    </source>
</evidence>
<dbReference type="GO" id="GO:0046872">
    <property type="term" value="F:metal ion binding"/>
    <property type="evidence" value="ECO:0007669"/>
    <property type="project" value="UniProtKB-KW"/>
</dbReference>
<dbReference type="PANTHER" id="PTHR43221">
    <property type="entry name" value="PROTEASE HTPX"/>
    <property type="match status" value="1"/>
</dbReference>
<name>A0A2R5HIF8_9LACT</name>
<dbReference type="OrthoDB" id="15218at2"/>
<keyword evidence="7 11" id="KW-0862">Zinc</keyword>
<evidence type="ECO:0000313" key="15">
    <source>
        <dbReference type="Proteomes" id="UP000245021"/>
    </source>
</evidence>
<comment type="caution">
    <text evidence="14">The sequence shown here is derived from an EMBL/GenBank/DDBJ whole genome shotgun (WGS) entry which is preliminary data.</text>
</comment>
<evidence type="ECO:0000256" key="6">
    <source>
        <dbReference type="ARBA" id="ARBA00022801"/>
    </source>
</evidence>
<dbReference type="AlphaFoldDB" id="A0A2R5HIF8"/>
<keyword evidence="4 12" id="KW-0812">Transmembrane</keyword>
<feature type="transmembrane region" description="Helical" evidence="12">
    <location>
        <begin position="177"/>
        <end position="195"/>
    </location>
</feature>
<evidence type="ECO:0000256" key="2">
    <source>
        <dbReference type="ARBA" id="ARBA00022475"/>
    </source>
</evidence>